<organism evidence="2 3">
    <name type="scientific">Metapseudomonas lalkuanensis</name>
    <dbReference type="NCBI Taxonomy" id="2604832"/>
    <lineage>
        <taxon>Bacteria</taxon>
        <taxon>Pseudomonadati</taxon>
        <taxon>Pseudomonadota</taxon>
        <taxon>Gammaproteobacteria</taxon>
        <taxon>Pseudomonadales</taxon>
        <taxon>Pseudomonadaceae</taxon>
        <taxon>Metapseudomonas</taxon>
    </lineage>
</organism>
<dbReference type="InterPro" id="IPR048933">
    <property type="entry name" value="B_lactamase-like_C"/>
</dbReference>
<proteinExistence type="predicted"/>
<dbReference type="InterPro" id="IPR001279">
    <property type="entry name" value="Metallo-B-lactamas"/>
</dbReference>
<dbReference type="EMBL" id="CP043311">
    <property type="protein sequence ID" value="QEY62949.1"/>
    <property type="molecule type" value="Genomic_DNA"/>
</dbReference>
<dbReference type="GO" id="GO:0016787">
    <property type="term" value="F:hydrolase activity"/>
    <property type="evidence" value="ECO:0007669"/>
    <property type="project" value="UniProtKB-KW"/>
</dbReference>
<dbReference type="InterPro" id="IPR050662">
    <property type="entry name" value="Sec-metab_biosynth-thioest"/>
</dbReference>
<evidence type="ECO:0000259" key="1">
    <source>
        <dbReference type="SMART" id="SM00849"/>
    </source>
</evidence>
<dbReference type="InterPro" id="IPR036866">
    <property type="entry name" value="RibonucZ/Hydroxyglut_hydro"/>
</dbReference>
<dbReference type="InterPro" id="IPR036388">
    <property type="entry name" value="WH-like_DNA-bd_sf"/>
</dbReference>
<evidence type="ECO:0000313" key="2">
    <source>
        <dbReference type="EMBL" id="QEY62949.1"/>
    </source>
</evidence>
<accession>A0A5J6QQL3</accession>
<dbReference type="Pfam" id="PF21221">
    <property type="entry name" value="B_lactamase-like_C"/>
    <property type="match status" value="1"/>
</dbReference>
<keyword evidence="3" id="KW-1185">Reference proteome</keyword>
<dbReference type="PANTHER" id="PTHR23131">
    <property type="entry name" value="ENDORIBONUCLEASE LACTB2"/>
    <property type="match status" value="1"/>
</dbReference>
<dbReference type="SUPFAM" id="SSF56281">
    <property type="entry name" value="Metallo-hydrolase/oxidoreductase"/>
    <property type="match status" value="1"/>
</dbReference>
<name>A0A5J6QQL3_9GAMM</name>
<protein>
    <submittedName>
        <fullName evidence="2">MBL fold metallo-hydrolase</fullName>
    </submittedName>
</protein>
<dbReference type="Gene3D" id="1.10.10.10">
    <property type="entry name" value="Winged helix-like DNA-binding domain superfamily/Winged helix DNA-binding domain"/>
    <property type="match status" value="1"/>
</dbReference>
<dbReference type="KEGG" id="plal:FXN65_13005"/>
<evidence type="ECO:0000313" key="3">
    <source>
        <dbReference type="Proteomes" id="UP000327179"/>
    </source>
</evidence>
<feature type="domain" description="Metallo-beta-lactamase" evidence="1">
    <location>
        <begin position="47"/>
        <end position="264"/>
    </location>
</feature>
<dbReference type="PANTHER" id="PTHR23131:SF4">
    <property type="entry name" value="METALLO-BETA-LACTAMASE SUPERFAMILY POTEIN"/>
    <property type="match status" value="1"/>
</dbReference>
<dbReference type="Gene3D" id="3.60.15.10">
    <property type="entry name" value="Ribonuclease Z/Hydroxyacylglutathione hydrolase-like"/>
    <property type="match status" value="1"/>
</dbReference>
<dbReference type="Pfam" id="PF00753">
    <property type="entry name" value="Lactamase_B"/>
    <property type="match status" value="1"/>
</dbReference>
<dbReference type="RefSeq" id="WP_151133604.1">
    <property type="nucleotide sequence ID" value="NZ_CP043311.1"/>
</dbReference>
<dbReference type="Proteomes" id="UP000327179">
    <property type="component" value="Chromosome"/>
</dbReference>
<dbReference type="AlphaFoldDB" id="A0A5J6QQL3"/>
<dbReference type="SMART" id="SM00849">
    <property type="entry name" value="Lactamase_B"/>
    <property type="match status" value="1"/>
</dbReference>
<gene>
    <name evidence="2" type="ORF">FXN65_13005</name>
</gene>
<sequence>MTDEAPATSPRATIRYPLDTVPAPGALLEVAPGVHWTRLPLPISLEAINVWLLAEDGGHAVVDTGISSEDSVAIWEELLAGPLSVGGLTRVLTTHLHPDHVGMAGWLTRRTGCRLWMTRLEYLLCRMLAGDSGRAAPDEALDFFRRAGWDDQALAAYCRRFGSFGRMLSPLPESYRRIREGELVRIGKYDWEVVVGTGHSPEHACLYDAHRKLLISGDQVLPRISSNVSVHFTEPDADPLGDWLHSLGKLRRRVPDDVLVLPSHNEPFQGLHARLNQLEADVFDALERLKQGLKEPRRAVDVFPLLFSAKLRADDPTQLTLATGEAIAHLNHLLMRGEVRVSTDERGVAWYQRLQDGLSEAMPILRPS</sequence>
<keyword evidence="2" id="KW-0378">Hydrolase</keyword>
<reference evidence="2 3" key="1">
    <citation type="submission" date="2019-08" db="EMBL/GenBank/DDBJ databases">
        <title>Whole-genome Sequencing of e-waste polymer degrading bacterium Pseudomonas sp. strain PE08.</title>
        <authorList>
            <person name="Kirdat K."/>
            <person name="Debbarma P."/>
            <person name="Narawade N."/>
            <person name="Suyal D."/>
            <person name="Thorat V."/>
            <person name="Shouche Y."/>
            <person name="Goel R."/>
            <person name="Yadav A."/>
        </authorList>
    </citation>
    <scope>NUCLEOTIDE SEQUENCE [LARGE SCALE GENOMIC DNA]</scope>
    <source>
        <strain evidence="2 3">PE08</strain>
    </source>
</reference>